<sequence length="286" mass="33622">MHNVKFGLAFLSDETEASFLWLFKTFLESMGIKQPETIFTNQCQAIMNAVEKTFPDSHHRLRQWHIYQNAPSHFDNLNNNSVFKSLFNICMQHCESMEEFEDIWSKLIVDCNLQDHSWLMNMYKLRHKWSTAFSKHQFSARLKATSRSEYTNATLKDGGKRTHTLFECVQRTEKGQNKWRQDEKEDDFRCRHGIPTLLVKGDTSRSDHESEVVCVNHIMRCYHDLSMRSKACPEARILLEDSGVANMNVMDNTDNIHEERVRNPLYVKSRGVRNAHLPNHWNPKSK</sequence>
<proteinExistence type="predicted"/>
<dbReference type="Proteomes" id="UP000826271">
    <property type="component" value="Unassembled WGS sequence"/>
</dbReference>
<name>A0AAV6X6W4_9LAMI</name>
<protein>
    <recommendedName>
        <fullName evidence="1">MULE transposase domain-containing protein</fullName>
    </recommendedName>
</protein>
<reference evidence="2" key="1">
    <citation type="submission" date="2019-10" db="EMBL/GenBank/DDBJ databases">
        <authorList>
            <person name="Zhang R."/>
            <person name="Pan Y."/>
            <person name="Wang J."/>
            <person name="Ma R."/>
            <person name="Yu S."/>
        </authorList>
    </citation>
    <scope>NUCLEOTIDE SEQUENCE</scope>
    <source>
        <strain evidence="2">LA-IB0</strain>
        <tissue evidence="2">Leaf</tissue>
    </source>
</reference>
<dbReference type="InterPro" id="IPR018289">
    <property type="entry name" value="MULE_transposase_dom"/>
</dbReference>
<dbReference type="PANTHER" id="PTHR47718">
    <property type="entry name" value="OS01G0519700 PROTEIN"/>
    <property type="match status" value="1"/>
</dbReference>
<feature type="domain" description="MULE transposase" evidence="1">
    <location>
        <begin position="3"/>
        <end position="69"/>
    </location>
</feature>
<dbReference type="EMBL" id="WHWC01000008">
    <property type="protein sequence ID" value="KAG8377255.1"/>
    <property type="molecule type" value="Genomic_DNA"/>
</dbReference>
<evidence type="ECO:0000313" key="2">
    <source>
        <dbReference type="EMBL" id="KAG8377255.1"/>
    </source>
</evidence>
<accession>A0AAV6X6W4</accession>
<evidence type="ECO:0000259" key="1">
    <source>
        <dbReference type="Pfam" id="PF10551"/>
    </source>
</evidence>
<dbReference type="PANTHER" id="PTHR47718:SF17">
    <property type="entry name" value="PROTEIN FAR1-RELATED SEQUENCE 5-LIKE"/>
    <property type="match status" value="1"/>
</dbReference>
<gene>
    <name evidence="2" type="ORF">BUALT_Bualt08G0009200</name>
</gene>
<evidence type="ECO:0000313" key="3">
    <source>
        <dbReference type="Proteomes" id="UP000826271"/>
    </source>
</evidence>
<dbReference type="AlphaFoldDB" id="A0AAV6X6W4"/>
<organism evidence="2 3">
    <name type="scientific">Buddleja alternifolia</name>
    <dbReference type="NCBI Taxonomy" id="168488"/>
    <lineage>
        <taxon>Eukaryota</taxon>
        <taxon>Viridiplantae</taxon>
        <taxon>Streptophyta</taxon>
        <taxon>Embryophyta</taxon>
        <taxon>Tracheophyta</taxon>
        <taxon>Spermatophyta</taxon>
        <taxon>Magnoliopsida</taxon>
        <taxon>eudicotyledons</taxon>
        <taxon>Gunneridae</taxon>
        <taxon>Pentapetalae</taxon>
        <taxon>asterids</taxon>
        <taxon>lamiids</taxon>
        <taxon>Lamiales</taxon>
        <taxon>Scrophulariaceae</taxon>
        <taxon>Buddlejeae</taxon>
        <taxon>Buddleja</taxon>
    </lineage>
</organism>
<comment type="caution">
    <text evidence="2">The sequence shown here is derived from an EMBL/GenBank/DDBJ whole genome shotgun (WGS) entry which is preliminary data.</text>
</comment>
<keyword evidence="3" id="KW-1185">Reference proteome</keyword>
<dbReference type="Pfam" id="PF10551">
    <property type="entry name" value="MULE"/>
    <property type="match status" value="1"/>
</dbReference>